<keyword evidence="2" id="KW-1185">Reference proteome</keyword>
<protein>
    <submittedName>
        <fullName evidence="1">Uncharacterized protein</fullName>
    </submittedName>
</protein>
<evidence type="ECO:0000313" key="1">
    <source>
        <dbReference type="EMBL" id="GBP97118.1"/>
    </source>
</evidence>
<comment type="caution">
    <text evidence="1">The sequence shown here is derived from an EMBL/GenBank/DDBJ whole genome shotgun (WGS) entry which is preliminary data.</text>
</comment>
<organism evidence="1 2">
    <name type="scientific">Eumeta variegata</name>
    <name type="common">Bagworm moth</name>
    <name type="synonym">Eumeta japonica</name>
    <dbReference type="NCBI Taxonomy" id="151549"/>
    <lineage>
        <taxon>Eukaryota</taxon>
        <taxon>Metazoa</taxon>
        <taxon>Ecdysozoa</taxon>
        <taxon>Arthropoda</taxon>
        <taxon>Hexapoda</taxon>
        <taxon>Insecta</taxon>
        <taxon>Pterygota</taxon>
        <taxon>Neoptera</taxon>
        <taxon>Endopterygota</taxon>
        <taxon>Lepidoptera</taxon>
        <taxon>Glossata</taxon>
        <taxon>Ditrysia</taxon>
        <taxon>Tineoidea</taxon>
        <taxon>Psychidae</taxon>
        <taxon>Oiketicinae</taxon>
        <taxon>Eumeta</taxon>
    </lineage>
</organism>
<dbReference type="Proteomes" id="UP000299102">
    <property type="component" value="Unassembled WGS sequence"/>
</dbReference>
<sequence>MACMVNRFTDFLSLNAIRGKCIFCADGVARESQSVLLHSRRRQKKTISGSSVRLELRPLLSDSWLPHKVAAAREPPPALIISGRRWKMTMSRSSVGLA</sequence>
<accession>A0A4C2AAG0</accession>
<evidence type="ECO:0000313" key="2">
    <source>
        <dbReference type="Proteomes" id="UP000299102"/>
    </source>
</evidence>
<dbReference type="AlphaFoldDB" id="A0A4C2AAG0"/>
<reference evidence="1 2" key="1">
    <citation type="journal article" date="2019" name="Commun. Biol.">
        <title>The bagworm genome reveals a unique fibroin gene that provides high tensile strength.</title>
        <authorList>
            <person name="Kono N."/>
            <person name="Nakamura H."/>
            <person name="Ohtoshi R."/>
            <person name="Tomita M."/>
            <person name="Numata K."/>
            <person name="Arakawa K."/>
        </authorList>
    </citation>
    <scope>NUCLEOTIDE SEQUENCE [LARGE SCALE GENOMIC DNA]</scope>
</reference>
<dbReference type="EMBL" id="BGZK01002873">
    <property type="protein sequence ID" value="GBP97118.1"/>
    <property type="molecule type" value="Genomic_DNA"/>
</dbReference>
<gene>
    <name evidence="1" type="ORF">EVAR_68313_1</name>
</gene>
<name>A0A4C2AAG0_EUMVA</name>
<proteinExistence type="predicted"/>